<keyword evidence="4 8" id="KW-1133">Transmembrane helix</keyword>
<evidence type="ECO:0000256" key="4">
    <source>
        <dbReference type="ARBA" id="ARBA00022989"/>
    </source>
</evidence>
<evidence type="ECO:0000256" key="5">
    <source>
        <dbReference type="ARBA" id="ARBA00023136"/>
    </source>
</evidence>
<evidence type="ECO:0008006" key="10">
    <source>
        <dbReference type="Google" id="ProtNLM"/>
    </source>
</evidence>
<dbReference type="GO" id="GO:0016020">
    <property type="term" value="C:membrane"/>
    <property type="evidence" value="ECO:0007669"/>
    <property type="project" value="UniProtKB-SubCell"/>
</dbReference>
<dbReference type="EMBL" id="HBIZ01009740">
    <property type="protein sequence ID" value="CAE0753134.1"/>
    <property type="molecule type" value="Transcribed_RNA"/>
</dbReference>
<evidence type="ECO:0000313" key="9">
    <source>
        <dbReference type="EMBL" id="CAE0753134.1"/>
    </source>
</evidence>
<evidence type="ECO:0000256" key="6">
    <source>
        <dbReference type="ARBA" id="ARBA00023180"/>
    </source>
</evidence>
<evidence type="ECO:0000256" key="1">
    <source>
        <dbReference type="ARBA" id="ARBA00004606"/>
    </source>
</evidence>
<feature type="region of interest" description="Disordered" evidence="7">
    <location>
        <begin position="119"/>
        <end position="160"/>
    </location>
</feature>
<keyword evidence="5 8" id="KW-0472">Membrane</keyword>
<feature type="compositionally biased region" description="Low complexity" evidence="7">
    <location>
        <begin position="333"/>
        <end position="348"/>
    </location>
</feature>
<gene>
    <name evidence="9" type="ORF">PCAR00345_LOCUS5721</name>
</gene>
<dbReference type="PANTHER" id="PTHR12270:SF52">
    <property type="entry name" value="GLYCOSYLTRANSFERASE-LIKE PROTEIN GNT13-RELATED"/>
    <property type="match status" value="1"/>
</dbReference>
<feature type="compositionally biased region" description="Basic and acidic residues" evidence="7">
    <location>
        <begin position="119"/>
        <end position="128"/>
    </location>
</feature>
<name>A0A7S4B3W9_CHRCT</name>
<dbReference type="InterPro" id="IPR051292">
    <property type="entry name" value="Xyl/GlcA_transferase"/>
</dbReference>
<proteinExistence type="predicted"/>
<dbReference type="AlphaFoldDB" id="A0A7S4B3W9"/>
<dbReference type="Pfam" id="PF13896">
    <property type="entry name" value="Glyco_transf_49"/>
    <property type="match status" value="1"/>
</dbReference>
<keyword evidence="3" id="KW-0735">Signal-anchor</keyword>
<feature type="transmembrane region" description="Helical" evidence="8">
    <location>
        <begin position="12"/>
        <end position="33"/>
    </location>
</feature>
<accession>A0A7S4B3W9</accession>
<evidence type="ECO:0000256" key="3">
    <source>
        <dbReference type="ARBA" id="ARBA00022968"/>
    </source>
</evidence>
<dbReference type="GO" id="GO:0035269">
    <property type="term" value="P:protein O-linked glycosylation via mannose"/>
    <property type="evidence" value="ECO:0007669"/>
    <property type="project" value="TreeGrafter"/>
</dbReference>
<evidence type="ECO:0000256" key="8">
    <source>
        <dbReference type="SAM" id="Phobius"/>
    </source>
</evidence>
<dbReference type="PANTHER" id="PTHR12270">
    <property type="entry name" value="GLYCOSYLTRANSFERASE-RELATED"/>
    <property type="match status" value="1"/>
</dbReference>
<keyword evidence="2 8" id="KW-0812">Transmembrane</keyword>
<feature type="region of interest" description="Disordered" evidence="7">
    <location>
        <begin position="333"/>
        <end position="352"/>
    </location>
</feature>
<protein>
    <recommendedName>
        <fullName evidence="10">Glycosyltransferase-like protein LARGE2</fullName>
    </recommendedName>
</protein>
<feature type="region of interest" description="Disordered" evidence="7">
    <location>
        <begin position="663"/>
        <end position="685"/>
    </location>
</feature>
<evidence type="ECO:0000256" key="7">
    <source>
        <dbReference type="SAM" id="MobiDB-lite"/>
    </source>
</evidence>
<dbReference type="GO" id="GO:0042285">
    <property type="term" value="F:xylosyltransferase activity"/>
    <property type="evidence" value="ECO:0007669"/>
    <property type="project" value="TreeGrafter"/>
</dbReference>
<keyword evidence="6" id="KW-0325">Glycoprotein</keyword>
<organism evidence="9">
    <name type="scientific">Chrysotila carterae</name>
    <name type="common">Marine alga</name>
    <name type="synonym">Syracosphaera carterae</name>
    <dbReference type="NCBI Taxonomy" id="13221"/>
    <lineage>
        <taxon>Eukaryota</taxon>
        <taxon>Haptista</taxon>
        <taxon>Haptophyta</taxon>
        <taxon>Prymnesiophyceae</taxon>
        <taxon>Isochrysidales</taxon>
        <taxon>Isochrysidaceae</taxon>
        <taxon>Chrysotila</taxon>
    </lineage>
</organism>
<reference evidence="9" key="1">
    <citation type="submission" date="2021-01" db="EMBL/GenBank/DDBJ databases">
        <authorList>
            <person name="Corre E."/>
            <person name="Pelletier E."/>
            <person name="Niang G."/>
            <person name="Scheremetjew M."/>
            <person name="Finn R."/>
            <person name="Kale V."/>
            <person name="Holt S."/>
            <person name="Cochrane G."/>
            <person name="Meng A."/>
            <person name="Brown T."/>
            <person name="Cohen L."/>
        </authorList>
    </citation>
    <scope>NUCLEOTIDE SEQUENCE</scope>
    <source>
        <strain evidence="9">CCMP645</strain>
    </source>
</reference>
<evidence type="ECO:0000256" key="2">
    <source>
        <dbReference type="ARBA" id="ARBA00022692"/>
    </source>
</evidence>
<comment type="subcellular location">
    <subcellularLocation>
        <location evidence="1">Membrane</location>
        <topology evidence="1">Single-pass type II membrane protein</topology>
    </subcellularLocation>
</comment>
<dbReference type="GO" id="GO:0015020">
    <property type="term" value="F:glucuronosyltransferase activity"/>
    <property type="evidence" value="ECO:0007669"/>
    <property type="project" value="TreeGrafter"/>
</dbReference>
<sequence length="712" mass="77221">MVHCRVGSFRKAGQRLVALLLVLYVLAAAYLLVQEIFWLPAASDDWSGHRRFSTGPMDNSAMHELPVGTSARLSEASAAAHRRDLVGTTVDERGARAGARALIVSASTREELWRRLHGRGRDGRRPTQDTDIMARGVDSTVGLDPKNGLENARGSRRRESDAARLSLQAKALSHTSVAPISATTMDTLAAIESAEYSGGANRDDIAAAAAKRVGRTVELTSEHARNFCVQSGLPALGSDTTVPGMAESEAKLSISAARNACLTNLRCAGFTLAAAAPDGEVVTVRFFASATLTCDLDWISFVKGDACGPPSARSRRFADEAALGAAAGETASQRAQATASQRAQASTRNASGADAAPFGITLVTQLSEERMWMLRELASRWTGMVVASMWLKAGQQTPALPASLAARVTLVPVVLASAQYPINTLRNAAIREVRTSHYLVCDVDLWPSTSLHSELLRLDRSFFSTPRIAIVVAAFTLNPHALAGTSIAASMPRSLAELYACVRNRECTAFKGAADFVPGQHLATDYVRWWMSRAQALPYRIPCFDKVSYEPYLVVRKAWPNFAATDSRITADNQFNAAHGDDASAPVFDEEFTGYGKNKVQWVQQLRSRGFAFWTLPRGFLVHCPHAMSESGKKWQRNAGNHKARMDRLFEFQVAVSRAEEAEEALQPKNGDSVQKGGCPRRTPHCPVPLLQQVDMLQPAYLGKRTPSEVQG</sequence>